<keyword evidence="3" id="KW-1185">Reference proteome</keyword>
<feature type="domain" description="Polymerase beta nucleotidyltransferase" evidence="1">
    <location>
        <begin position="60"/>
        <end position="145"/>
    </location>
</feature>
<name>A0ABT9M1R5_9THEO</name>
<protein>
    <submittedName>
        <fullName evidence="2">Nucleotidyltransferase</fullName>
    </submittedName>
</protein>
<organism evidence="2 3">
    <name type="scientific">Thermoanaerobacter pentosaceus</name>
    <dbReference type="NCBI Taxonomy" id="694059"/>
    <lineage>
        <taxon>Bacteria</taxon>
        <taxon>Bacillati</taxon>
        <taxon>Bacillota</taxon>
        <taxon>Clostridia</taxon>
        <taxon>Thermoanaerobacterales</taxon>
        <taxon>Thermoanaerobacteraceae</taxon>
        <taxon>Thermoanaerobacter</taxon>
    </lineage>
</organism>
<sequence>MIDINAIKWWNICKEFCGVRKMSITDEEKKKIRENWRLKSEKEKEMLEIRKKDALDKAHKIAKFLKEKYNVSKVVLYGSLARGFDFWEFSDIDIFVDDWDDDKFNYWTMFVEIERIARPYKVSIVTQRDVTGALLKEIEKEGREIG</sequence>
<comment type="caution">
    <text evidence="2">The sequence shown here is derived from an EMBL/GenBank/DDBJ whole genome shotgun (WGS) entry which is preliminary data.</text>
</comment>
<dbReference type="InterPro" id="IPR043519">
    <property type="entry name" value="NT_sf"/>
</dbReference>
<evidence type="ECO:0000259" key="1">
    <source>
        <dbReference type="Pfam" id="PF18765"/>
    </source>
</evidence>
<dbReference type="SUPFAM" id="SSF81301">
    <property type="entry name" value="Nucleotidyltransferase"/>
    <property type="match status" value="1"/>
</dbReference>
<dbReference type="EMBL" id="JAURUP010000004">
    <property type="protein sequence ID" value="MDP9750053.1"/>
    <property type="molecule type" value="Genomic_DNA"/>
</dbReference>
<evidence type="ECO:0000313" key="3">
    <source>
        <dbReference type="Proteomes" id="UP001223886"/>
    </source>
</evidence>
<proteinExistence type="predicted"/>
<dbReference type="InterPro" id="IPR041633">
    <property type="entry name" value="Polbeta"/>
</dbReference>
<evidence type="ECO:0000313" key="2">
    <source>
        <dbReference type="EMBL" id="MDP9750053.1"/>
    </source>
</evidence>
<reference evidence="2 3" key="1">
    <citation type="submission" date="2023-07" db="EMBL/GenBank/DDBJ databases">
        <title>Genomic Encyclopedia of Type Strains, Phase IV (KMG-IV): sequencing the most valuable type-strain genomes for metagenomic binning, comparative biology and taxonomic classification.</title>
        <authorList>
            <person name="Goeker M."/>
        </authorList>
    </citation>
    <scope>NUCLEOTIDE SEQUENCE [LARGE SCALE GENOMIC DNA]</scope>
    <source>
        <strain evidence="2 3">DSM 25963</strain>
    </source>
</reference>
<accession>A0ABT9M1R5</accession>
<dbReference type="Proteomes" id="UP001223886">
    <property type="component" value="Unassembled WGS sequence"/>
</dbReference>
<gene>
    <name evidence="2" type="ORF">J2S24_000519</name>
</gene>
<dbReference type="Gene3D" id="3.30.460.10">
    <property type="entry name" value="Beta Polymerase, domain 2"/>
    <property type="match status" value="1"/>
</dbReference>
<dbReference type="Pfam" id="PF18765">
    <property type="entry name" value="Polbeta"/>
    <property type="match status" value="1"/>
</dbReference>